<keyword evidence="3" id="KW-0815">Transposition</keyword>
<keyword evidence="5" id="KW-0233">DNA recombination</keyword>
<dbReference type="InterPro" id="IPR012337">
    <property type="entry name" value="RNaseH-like_sf"/>
</dbReference>
<dbReference type="SUPFAM" id="SSF46689">
    <property type="entry name" value="Homeodomain-like"/>
    <property type="match status" value="1"/>
</dbReference>
<evidence type="ECO:0000313" key="7">
    <source>
        <dbReference type="EMBL" id="MBP2331360.1"/>
    </source>
</evidence>
<comment type="function">
    <text evidence="1">Required for the transposition of the insertion element.</text>
</comment>
<keyword evidence="10" id="KW-1185">Reference proteome</keyword>
<dbReference type="Gene3D" id="3.30.420.10">
    <property type="entry name" value="Ribonuclease H-like superfamily/Ribonuclease H"/>
    <property type="match status" value="1"/>
</dbReference>
<dbReference type="EMBL" id="JAGINY010000001">
    <property type="protein sequence ID" value="MBP2332346.1"/>
    <property type="molecule type" value="Genomic_DNA"/>
</dbReference>
<dbReference type="InterPro" id="IPR009057">
    <property type="entry name" value="Homeodomain-like_sf"/>
</dbReference>
<gene>
    <name evidence="7" type="ORF">JOF33_000059</name>
    <name evidence="8" type="ORF">JOF33_001045</name>
    <name evidence="9" type="ORF">JOF33_001521</name>
</gene>
<dbReference type="InterPro" id="IPR001584">
    <property type="entry name" value="Integrase_cat-core"/>
</dbReference>
<reference evidence="9 10" key="1">
    <citation type="submission" date="2021-03" db="EMBL/GenBank/DDBJ databases">
        <title>Sequencing the genomes of 1000 actinobacteria strains.</title>
        <authorList>
            <person name="Klenk H.-P."/>
        </authorList>
    </citation>
    <scope>NUCLEOTIDE SEQUENCE [LARGE SCALE GENOMIC DNA]</scope>
    <source>
        <strain evidence="9 10">DSM 44506</strain>
    </source>
</reference>
<evidence type="ECO:0000256" key="3">
    <source>
        <dbReference type="ARBA" id="ARBA00022578"/>
    </source>
</evidence>
<evidence type="ECO:0000256" key="1">
    <source>
        <dbReference type="ARBA" id="ARBA00002190"/>
    </source>
</evidence>
<dbReference type="EMBL" id="JAGINY010000001">
    <property type="protein sequence ID" value="MBP2331360.1"/>
    <property type="molecule type" value="Genomic_DNA"/>
</dbReference>
<dbReference type="NCBIfam" id="NF033563">
    <property type="entry name" value="transpos_IS30"/>
    <property type="match status" value="1"/>
</dbReference>
<dbReference type="SUPFAM" id="SSF53098">
    <property type="entry name" value="Ribonuclease H-like"/>
    <property type="match status" value="1"/>
</dbReference>
<dbReference type="InterPro" id="IPR053392">
    <property type="entry name" value="Transposase_IS30-like"/>
</dbReference>
<dbReference type="Pfam" id="PF13936">
    <property type="entry name" value="HTH_38"/>
    <property type="match status" value="1"/>
</dbReference>
<evidence type="ECO:0000313" key="8">
    <source>
        <dbReference type="EMBL" id="MBP2332346.1"/>
    </source>
</evidence>
<dbReference type="PROSITE" id="PS50994">
    <property type="entry name" value="INTEGRASE"/>
    <property type="match status" value="1"/>
</dbReference>
<comment type="similarity">
    <text evidence="2">Belongs to the transposase IS30 family.</text>
</comment>
<evidence type="ECO:0000256" key="4">
    <source>
        <dbReference type="ARBA" id="ARBA00023125"/>
    </source>
</evidence>
<evidence type="ECO:0000256" key="5">
    <source>
        <dbReference type="ARBA" id="ARBA00023172"/>
    </source>
</evidence>
<sequence length="534" mass="58586">MAPRHPFYSLTPTDQQALAQALSQPGTSIRSAAHTLGLHYRHCLNFAHTHGLVPPRPTPPADTINRAVDRVAAGSTLTQAARDCGISISAVFNAARAAGVHQPRPMPRGAAATTRRVEYLTLRLSALTRTDAAAACGISPRTALDFDKGVTKTGTRPRTRFIPTGADAAQYNRLMTTLLTHHDVIEPGRQPDPANHPTIDPYHRIHPRYLSLTERETIADLRREGWSMRAIAGHLGRSPSTISRELANNRSADGPYRPIAAARKAAARRLRPKQPKIAGDAMLAQLIQTKLDLRWSPEQIAAWLRRAYPHAKEWHVCHETIYQALYVQARGGLKKQVAAALRTGRARRVPNGDPAQRRRRFVDDMVMISQRPADVEDRAVPGHWEGDLILGAANKSAIATLVERTTRYVILVHLPAGHGATAVRDGLTAAIGSLPTHLRGSLTWDQGSEMAGHKQFSVAAECPVYFCDPASPWQRGTNENTNGLLRQYFPKGTDLSAHSPEDLEFVAQQLNGRPRKTLGWDTPAQRMSALLDAS</sequence>
<dbReference type="EMBL" id="JAGINY010000001">
    <property type="protein sequence ID" value="MBP2332822.1"/>
    <property type="molecule type" value="Genomic_DNA"/>
</dbReference>
<organism evidence="9 10">
    <name type="scientific">Corynebacterium freneyi</name>
    <dbReference type="NCBI Taxonomy" id="134034"/>
    <lineage>
        <taxon>Bacteria</taxon>
        <taxon>Bacillati</taxon>
        <taxon>Actinomycetota</taxon>
        <taxon>Actinomycetes</taxon>
        <taxon>Mycobacteriales</taxon>
        <taxon>Corynebacteriaceae</taxon>
        <taxon>Corynebacterium</taxon>
    </lineage>
</organism>
<evidence type="ECO:0000313" key="9">
    <source>
        <dbReference type="EMBL" id="MBP2332822.1"/>
    </source>
</evidence>
<dbReference type="PANTHER" id="PTHR10948:SF23">
    <property type="entry name" value="TRANSPOSASE INSI FOR INSERTION SEQUENCE ELEMENT IS30A-RELATED"/>
    <property type="match status" value="1"/>
</dbReference>
<name>A0ABS4U830_9CORY</name>
<evidence type="ECO:0000259" key="6">
    <source>
        <dbReference type="PROSITE" id="PS50994"/>
    </source>
</evidence>
<keyword evidence="4" id="KW-0238">DNA-binding</keyword>
<dbReference type="Gene3D" id="1.10.10.60">
    <property type="entry name" value="Homeodomain-like"/>
    <property type="match status" value="1"/>
</dbReference>
<comment type="caution">
    <text evidence="9">The sequence shown here is derived from an EMBL/GenBank/DDBJ whole genome shotgun (WGS) entry which is preliminary data.</text>
</comment>
<dbReference type="Proteomes" id="UP001519305">
    <property type="component" value="Unassembled WGS sequence"/>
</dbReference>
<dbReference type="InterPro" id="IPR025246">
    <property type="entry name" value="IS30-like_HTH"/>
</dbReference>
<dbReference type="InterPro" id="IPR036397">
    <property type="entry name" value="RNaseH_sf"/>
</dbReference>
<accession>A0ABS4U830</accession>
<dbReference type="InterPro" id="IPR051917">
    <property type="entry name" value="Transposase-Integrase"/>
</dbReference>
<protein>
    <submittedName>
        <fullName evidence="9">IS30 family transposase</fullName>
    </submittedName>
</protein>
<evidence type="ECO:0000256" key="2">
    <source>
        <dbReference type="ARBA" id="ARBA00006363"/>
    </source>
</evidence>
<proteinExistence type="inferred from homology"/>
<dbReference type="Pfam" id="PF00665">
    <property type="entry name" value="rve"/>
    <property type="match status" value="1"/>
</dbReference>
<feature type="domain" description="Integrase catalytic" evidence="6">
    <location>
        <begin position="368"/>
        <end position="531"/>
    </location>
</feature>
<dbReference type="PROSITE" id="PS01043">
    <property type="entry name" value="TRANSPOSASE_IS30"/>
    <property type="match status" value="1"/>
</dbReference>
<dbReference type="PANTHER" id="PTHR10948">
    <property type="entry name" value="TRANSPOSASE"/>
    <property type="match status" value="1"/>
</dbReference>
<dbReference type="InterPro" id="IPR001598">
    <property type="entry name" value="Transposase_IS30_CS"/>
</dbReference>
<evidence type="ECO:0000313" key="10">
    <source>
        <dbReference type="Proteomes" id="UP001519305"/>
    </source>
</evidence>